<accession>A0A8J2TW55</accession>
<evidence type="ECO:0000313" key="2">
    <source>
        <dbReference type="EMBL" id="GGA07164.1"/>
    </source>
</evidence>
<dbReference type="SMART" id="SM00226">
    <property type="entry name" value="LMWPc"/>
    <property type="match status" value="1"/>
</dbReference>
<feature type="domain" description="Phosphotyrosine protein phosphatase I" evidence="1">
    <location>
        <begin position="32"/>
        <end position="218"/>
    </location>
</feature>
<comment type="caution">
    <text evidence="2">The sequence shown here is derived from an EMBL/GenBank/DDBJ whole genome shotgun (WGS) entry which is preliminary data.</text>
</comment>
<evidence type="ECO:0000259" key="1">
    <source>
        <dbReference type="SMART" id="SM00226"/>
    </source>
</evidence>
<proteinExistence type="predicted"/>
<dbReference type="Pfam" id="PF01451">
    <property type="entry name" value="LMWPc"/>
    <property type="match status" value="1"/>
</dbReference>
<dbReference type="SUPFAM" id="SSF52788">
    <property type="entry name" value="Phosphotyrosine protein phosphatases I"/>
    <property type="match status" value="1"/>
</dbReference>
<dbReference type="RefSeq" id="WP_188549576.1">
    <property type="nucleotide sequence ID" value="NZ_BMFY01000003.1"/>
</dbReference>
<reference evidence="2" key="2">
    <citation type="submission" date="2020-09" db="EMBL/GenBank/DDBJ databases">
        <authorList>
            <person name="Sun Q."/>
            <person name="Zhou Y."/>
        </authorList>
    </citation>
    <scope>NUCLEOTIDE SEQUENCE</scope>
    <source>
        <strain evidence="2">CGMCC 1.12785</strain>
    </source>
</reference>
<dbReference type="Proteomes" id="UP000616114">
    <property type="component" value="Unassembled WGS sequence"/>
</dbReference>
<dbReference type="PANTHER" id="PTHR11717">
    <property type="entry name" value="LOW MOLECULAR WEIGHT PROTEIN TYROSINE PHOSPHATASE"/>
    <property type="match status" value="1"/>
</dbReference>
<dbReference type="EMBL" id="BMFY01000003">
    <property type="protein sequence ID" value="GGA07164.1"/>
    <property type="molecule type" value="Genomic_DNA"/>
</dbReference>
<dbReference type="GO" id="GO:0004725">
    <property type="term" value="F:protein tyrosine phosphatase activity"/>
    <property type="evidence" value="ECO:0007669"/>
    <property type="project" value="TreeGrafter"/>
</dbReference>
<keyword evidence="3" id="KW-1185">Reference proteome</keyword>
<dbReference type="Gene3D" id="3.40.50.2300">
    <property type="match status" value="1"/>
</dbReference>
<evidence type="ECO:0000313" key="3">
    <source>
        <dbReference type="Proteomes" id="UP000616114"/>
    </source>
</evidence>
<protein>
    <submittedName>
        <fullName evidence="2">Low molecular weight phosphatase family protein</fullName>
    </submittedName>
</protein>
<dbReference type="InterPro" id="IPR050438">
    <property type="entry name" value="LMW_PTPase"/>
</dbReference>
<gene>
    <name evidence="2" type="ORF">GCM10011333_07260</name>
</gene>
<reference evidence="2" key="1">
    <citation type="journal article" date="2014" name="Int. J. Syst. Evol. Microbiol.">
        <title>Complete genome sequence of Corynebacterium casei LMG S-19264T (=DSM 44701T), isolated from a smear-ripened cheese.</title>
        <authorList>
            <consortium name="US DOE Joint Genome Institute (JGI-PGF)"/>
            <person name="Walter F."/>
            <person name="Albersmeier A."/>
            <person name="Kalinowski J."/>
            <person name="Ruckert C."/>
        </authorList>
    </citation>
    <scope>NUCLEOTIDE SEQUENCE</scope>
    <source>
        <strain evidence="2">CGMCC 1.12785</strain>
    </source>
</reference>
<organism evidence="2 3">
    <name type="scientific">Sediminivirga luteola</name>
    <dbReference type="NCBI Taxonomy" id="1774748"/>
    <lineage>
        <taxon>Bacteria</taxon>
        <taxon>Bacillati</taxon>
        <taxon>Actinomycetota</taxon>
        <taxon>Actinomycetes</taxon>
        <taxon>Micrococcales</taxon>
        <taxon>Brevibacteriaceae</taxon>
        <taxon>Sediminivirga</taxon>
    </lineage>
</organism>
<dbReference type="InterPro" id="IPR023485">
    <property type="entry name" value="Ptyr_pPase"/>
</dbReference>
<name>A0A8J2TW55_9MICO</name>
<dbReference type="InterPro" id="IPR036196">
    <property type="entry name" value="Ptyr_pPase_sf"/>
</dbReference>
<dbReference type="AlphaFoldDB" id="A0A8J2TW55"/>
<sequence length="225" mass="24998">MSSRFSLEAAELFGSRRRNDVRPRRRETSPEFRIAFICTGNICRSAYAEHGLARVLAGTSLEGQVLTASAGTGAVVGAGLETHMARHYVTDFATEIPAHTAQIADARFLAAQDLILVMTREHRQRILQLDPSLLPRTFLLSEFTEIARTLLLQPLPHDPYAPPTGVAGRLRELVSVAARHRQTGAAAPDVPDPYRRSAELYQQVARTLREELDILRDILLRASQH</sequence>
<dbReference type="PANTHER" id="PTHR11717:SF31">
    <property type="entry name" value="LOW MOLECULAR WEIGHT PROTEIN-TYROSINE-PHOSPHATASE ETP-RELATED"/>
    <property type="match status" value="1"/>
</dbReference>